<dbReference type="InterPro" id="IPR000182">
    <property type="entry name" value="GNAT_dom"/>
</dbReference>
<evidence type="ECO:0000256" key="1">
    <source>
        <dbReference type="ARBA" id="ARBA00003818"/>
    </source>
</evidence>
<evidence type="ECO:0000313" key="8">
    <source>
        <dbReference type="EMBL" id="MEC0487608.1"/>
    </source>
</evidence>
<dbReference type="PANTHER" id="PTHR31438:SF1">
    <property type="entry name" value="LYSINE N-ACYLTRANSFERASE C17G9.06C-RELATED"/>
    <property type="match status" value="1"/>
</dbReference>
<comment type="caution">
    <text evidence="7">The sequence shown here is derived from an EMBL/GenBank/DDBJ whole genome shotgun (WGS) entry which is preliminary data.</text>
</comment>
<sequence length="184" mass="21878">MSRRITFRKADYEKDVSLVYRWMQEEHVIPFWHLDMPFPKFEAHFHKAITDPHQTLYIGCIDGVPMSYWESYWVKGDIIEHHYDNAPYDQGVHLLIGEKAYLGKGLALPLLEAMVRQQFEAPETEKVIAEPDIRNEKMIHIFEKAGFRPVKPVTLPDKTGLLMFCDRKRFFEKEKRHELNMQTK</sequence>
<dbReference type="PROSITE" id="PS51186">
    <property type="entry name" value="GNAT"/>
    <property type="match status" value="1"/>
</dbReference>
<keyword evidence="4" id="KW-0046">Antibiotic resistance</keyword>
<dbReference type="RefSeq" id="WP_048354812.1">
    <property type="nucleotide sequence ID" value="NZ_CP023481.1"/>
</dbReference>
<dbReference type="STRING" id="1664069.BGLY_1217"/>
<dbReference type="AlphaFoldDB" id="A0A0J6EML8"/>
<dbReference type="GO" id="GO:0019290">
    <property type="term" value="P:siderophore biosynthetic process"/>
    <property type="evidence" value="ECO:0007669"/>
    <property type="project" value="InterPro"/>
</dbReference>
<dbReference type="OrthoDB" id="9795206at2"/>
<dbReference type="SMART" id="SM01006">
    <property type="entry name" value="AlcB"/>
    <property type="match status" value="1"/>
</dbReference>
<dbReference type="Pfam" id="PF13523">
    <property type="entry name" value="Acetyltransf_8"/>
    <property type="match status" value="1"/>
</dbReference>
<keyword evidence="7" id="KW-0808">Transferase</keyword>
<dbReference type="GO" id="GO:0046677">
    <property type="term" value="P:response to antibiotic"/>
    <property type="evidence" value="ECO:0007669"/>
    <property type="project" value="UniProtKB-KW"/>
</dbReference>
<evidence type="ECO:0000313" key="9">
    <source>
        <dbReference type="Proteomes" id="UP000036168"/>
    </source>
</evidence>
<dbReference type="PATRIC" id="fig|1664069.3.peg.3797"/>
<comment type="pathway">
    <text evidence="2">Siderophore biosynthesis.</text>
</comment>
<dbReference type="EMBL" id="JARRTL010000034">
    <property type="protein sequence ID" value="MEC0487608.1"/>
    <property type="molecule type" value="Genomic_DNA"/>
</dbReference>
<evidence type="ECO:0000256" key="4">
    <source>
        <dbReference type="ARBA" id="ARBA00023251"/>
    </source>
</evidence>
<dbReference type="SUPFAM" id="SSF55729">
    <property type="entry name" value="Acyl-CoA N-acyltransferases (Nat)"/>
    <property type="match status" value="1"/>
</dbReference>
<gene>
    <name evidence="7" type="ORF">AB447_219905</name>
    <name evidence="8" type="ORF">P8828_22950</name>
</gene>
<proteinExistence type="predicted"/>
<keyword evidence="8" id="KW-0012">Acyltransferase</keyword>
<feature type="domain" description="N-acetyltransferase" evidence="6">
    <location>
        <begin position="5"/>
        <end position="168"/>
    </location>
</feature>
<evidence type="ECO:0000313" key="7">
    <source>
        <dbReference type="EMBL" id="KRT93213.1"/>
    </source>
</evidence>
<name>A0A0J6EML8_9BACI</name>
<protein>
    <recommendedName>
        <fullName evidence="3">Lysine N-acyltransferase MbtK</fullName>
    </recommendedName>
    <alternativeName>
        <fullName evidence="5">Mycobactin synthase protein K</fullName>
    </alternativeName>
</protein>
<dbReference type="Proteomes" id="UP000036168">
    <property type="component" value="Unassembled WGS sequence"/>
</dbReference>
<evidence type="ECO:0000259" key="6">
    <source>
        <dbReference type="PROSITE" id="PS51186"/>
    </source>
</evidence>
<organism evidence="7 9">
    <name type="scientific">Bacillus glycinifermentans</name>
    <dbReference type="NCBI Taxonomy" id="1664069"/>
    <lineage>
        <taxon>Bacteria</taxon>
        <taxon>Bacillati</taxon>
        <taxon>Bacillota</taxon>
        <taxon>Bacilli</taxon>
        <taxon>Bacillales</taxon>
        <taxon>Bacillaceae</taxon>
        <taxon>Bacillus</taxon>
    </lineage>
</organism>
<evidence type="ECO:0000313" key="10">
    <source>
        <dbReference type="Proteomes" id="UP001341297"/>
    </source>
</evidence>
<dbReference type="PANTHER" id="PTHR31438">
    <property type="entry name" value="LYSINE N-ACYLTRANSFERASE C17G9.06C-RELATED"/>
    <property type="match status" value="1"/>
</dbReference>
<comment type="function">
    <text evidence="1">Acyltransferase required for the direct transfer of medium- to long-chain fatty acyl moieties from a carrier protein (MbtL) on to the epsilon-amino group of lysine residue in the mycobactin core.</text>
</comment>
<evidence type="ECO:0000256" key="3">
    <source>
        <dbReference type="ARBA" id="ARBA00020586"/>
    </source>
</evidence>
<evidence type="ECO:0000256" key="2">
    <source>
        <dbReference type="ARBA" id="ARBA00004924"/>
    </source>
</evidence>
<reference evidence="8 10" key="3">
    <citation type="submission" date="2023-03" db="EMBL/GenBank/DDBJ databases">
        <title>Agriculturally important microbes genome sequencing.</title>
        <authorList>
            <person name="Dunlap C."/>
        </authorList>
    </citation>
    <scope>NUCLEOTIDE SEQUENCE [LARGE SCALE GENOMIC DNA]</scope>
    <source>
        <strain evidence="8 10">CBP-3203</strain>
    </source>
</reference>
<accession>A0A0J6EGI9</accession>
<dbReference type="InterPro" id="IPR016181">
    <property type="entry name" value="Acyl_CoA_acyltransferase"/>
</dbReference>
<evidence type="ECO:0000256" key="5">
    <source>
        <dbReference type="ARBA" id="ARBA00031122"/>
    </source>
</evidence>
<reference evidence="7 9" key="1">
    <citation type="journal article" date="2015" name="Int. J. Syst. Evol. Microbiol.">
        <title>Bacillus glycinifermentans sp. nov., isolated from fermented soybean paste.</title>
        <authorList>
            <person name="Kim S.J."/>
            <person name="Dunlap C.A."/>
            <person name="Kwon S.W."/>
            <person name="Rooney A.P."/>
        </authorList>
    </citation>
    <scope>NUCLEOTIDE SEQUENCE [LARGE SCALE GENOMIC DNA]</scope>
    <source>
        <strain evidence="7 9">GO-13</strain>
    </source>
</reference>
<reference evidence="7" key="2">
    <citation type="submission" date="2015-10" db="EMBL/GenBank/DDBJ databases">
        <authorList>
            <person name="Gilbert D.G."/>
        </authorList>
    </citation>
    <scope>NUCLEOTIDE SEQUENCE</scope>
    <source>
        <strain evidence="7">GO-13</strain>
    </source>
</reference>
<dbReference type="EMBL" id="LECW02000022">
    <property type="protein sequence ID" value="KRT93213.1"/>
    <property type="molecule type" value="Genomic_DNA"/>
</dbReference>
<keyword evidence="10" id="KW-1185">Reference proteome</keyword>
<accession>A0A0J6EML8</accession>
<dbReference type="InterPro" id="IPR019432">
    <property type="entry name" value="Acyltransferase_MbtK/IucB-like"/>
</dbReference>
<dbReference type="Proteomes" id="UP001341297">
    <property type="component" value="Unassembled WGS sequence"/>
</dbReference>
<dbReference type="Gene3D" id="3.40.630.30">
    <property type="match status" value="1"/>
</dbReference>
<dbReference type="GO" id="GO:0016410">
    <property type="term" value="F:N-acyltransferase activity"/>
    <property type="evidence" value="ECO:0007669"/>
    <property type="project" value="TreeGrafter"/>
</dbReference>